<gene>
    <name evidence="7" type="ORF">PKB_2819</name>
</gene>
<feature type="transmembrane region" description="Helical" evidence="5">
    <location>
        <begin position="38"/>
        <end position="57"/>
    </location>
</feature>
<dbReference type="KEGG" id="pkc:PKB_2819"/>
<evidence type="ECO:0000256" key="5">
    <source>
        <dbReference type="SAM" id="Phobius"/>
    </source>
</evidence>
<keyword evidence="3 5" id="KW-1133">Transmembrane helix</keyword>
<keyword evidence="4 5" id="KW-0472">Membrane</keyword>
<dbReference type="GO" id="GO:0016020">
    <property type="term" value="C:membrane"/>
    <property type="evidence" value="ECO:0007669"/>
    <property type="project" value="UniProtKB-SubCell"/>
</dbReference>
<dbReference type="InterPro" id="IPR020846">
    <property type="entry name" value="MFS_dom"/>
</dbReference>
<dbReference type="PROSITE" id="PS00216">
    <property type="entry name" value="SUGAR_TRANSPORT_1"/>
    <property type="match status" value="1"/>
</dbReference>
<feature type="domain" description="Major facilitator superfamily (MFS) profile" evidence="6">
    <location>
        <begin position="17"/>
        <end position="397"/>
    </location>
</feature>
<evidence type="ECO:0000256" key="2">
    <source>
        <dbReference type="ARBA" id="ARBA00022692"/>
    </source>
</evidence>
<dbReference type="HOGENOM" id="CLU_040020_1_0_6"/>
<reference evidence="7 8" key="2">
    <citation type="submission" date="2014-05" db="EMBL/GenBank/DDBJ databases">
        <title>Genome sequence of the 3-chlorobenzoate degrading bacterium Pseudomonas knackmussii B13 shows multiple evidence for horizontal gene transfer.</title>
        <authorList>
            <person name="Miyazaki R."/>
            <person name="Bertelli C."/>
            <person name="Falquet L."/>
            <person name="Robinson-Rechavi M."/>
            <person name="Gharib W."/>
            <person name="Roy S."/>
            <person name="Van der Meer J.R."/>
        </authorList>
    </citation>
    <scope>NUCLEOTIDE SEQUENCE [LARGE SCALE GENOMIC DNA]</scope>
    <source>
        <strain evidence="7 8">B13</strain>
    </source>
</reference>
<dbReference type="CDD" id="cd17370">
    <property type="entry name" value="MFS_MJ1317_like"/>
    <property type="match status" value="1"/>
</dbReference>
<dbReference type="AlphaFoldDB" id="A0A024HH25"/>
<feature type="transmembrane region" description="Helical" evidence="5">
    <location>
        <begin position="176"/>
        <end position="195"/>
    </location>
</feature>
<dbReference type="InterPro" id="IPR011701">
    <property type="entry name" value="MFS"/>
</dbReference>
<feature type="transmembrane region" description="Helical" evidence="5">
    <location>
        <begin position="149"/>
        <end position="170"/>
    </location>
</feature>
<proteinExistence type="predicted"/>
<dbReference type="Gene3D" id="1.20.1250.20">
    <property type="entry name" value="MFS general substrate transporter like domains"/>
    <property type="match status" value="1"/>
</dbReference>
<protein>
    <submittedName>
        <fullName evidence="7">Major facilitator transporter</fullName>
    </submittedName>
</protein>
<dbReference type="InterPro" id="IPR036259">
    <property type="entry name" value="MFS_trans_sf"/>
</dbReference>
<evidence type="ECO:0000259" key="6">
    <source>
        <dbReference type="PROSITE" id="PS50850"/>
    </source>
</evidence>
<dbReference type="PANTHER" id="PTHR23518:SF2">
    <property type="entry name" value="MAJOR FACILITATOR SUPERFAMILY TRANSPORTER"/>
    <property type="match status" value="1"/>
</dbReference>
<feature type="transmembrane region" description="Helical" evidence="5">
    <location>
        <begin position="285"/>
        <end position="303"/>
    </location>
</feature>
<dbReference type="eggNOG" id="COG2814">
    <property type="taxonomic scope" value="Bacteria"/>
</dbReference>
<dbReference type="PATRIC" id="fig|1301098.3.peg.2835"/>
<evidence type="ECO:0000313" key="8">
    <source>
        <dbReference type="Proteomes" id="UP000025241"/>
    </source>
</evidence>
<evidence type="ECO:0000256" key="3">
    <source>
        <dbReference type="ARBA" id="ARBA00022989"/>
    </source>
</evidence>
<keyword evidence="8" id="KW-1185">Reference proteome</keyword>
<feature type="transmembrane region" description="Helical" evidence="5">
    <location>
        <begin position="87"/>
        <end position="112"/>
    </location>
</feature>
<dbReference type="EMBL" id="HG322950">
    <property type="protein sequence ID" value="CDF84166.1"/>
    <property type="molecule type" value="Genomic_DNA"/>
</dbReference>
<name>A0A024HH25_PSEKB</name>
<dbReference type="Proteomes" id="UP000025241">
    <property type="component" value="Chromosome I"/>
</dbReference>
<sequence>MSAISTLHGTLRRIPGGVWKLGFVSLLMDVSSEMIHSLLPLFMVSVLGANFVQVGLIEGIAESVTLLIKVFSGAFSDYLGRRKGLAVFGYGLSALAKPLFALAGGLGMVFAARCIDRVGKGIRGAPRDAMLADLTPAELRGAAYGLRQALDTLGAFLGPLLAVALVVLWADDFRSIFWMAAIPAMLAVFLLQVGIEEQGAPAALRANPLARARLRQLPAGFWWVVGTGALFTLARFSEAFLILRVNQFGLPLKLIPLVLVLMNLVYALSAYPFGWLSDRMDHRLLLALGMAALILADLLLGTASHLSIALLGVALWGLHMGMTQGLLASMVAATSPANLRGTAFGLFNLVSGVAMLIASAGAGFAWQLWGAATAFYIAAGFSAAGLLALLLSTLRVSPR</sequence>
<evidence type="ECO:0000313" key="7">
    <source>
        <dbReference type="EMBL" id="CDF84166.1"/>
    </source>
</evidence>
<accession>A0A024HH25</accession>
<dbReference type="PROSITE" id="PS50850">
    <property type="entry name" value="MFS"/>
    <property type="match status" value="1"/>
</dbReference>
<feature type="transmembrane region" description="Helical" evidence="5">
    <location>
        <begin position="254"/>
        <end position="273"/>
    </location>
</feature>
<feature type="transmembrane region" description="Helical" evidence="5">
    <location>
        <begin position="375"/>
        <end position="394"/>
    </location>
</feature>
<reference evidence="7 8" key="1">
    <citation type="submission" date="2013-03" db="EMBL/GenBank/DDBJ databases">
        <authorList>
            <person name="Linke B."/>
        </authorList>
    </citation>
    <scope>NUCLEOTIDE SEQUENCE [LARGE SCALE GENOMIC DNA]</scope>
    <source>
        <strain evidence="7 8">B13</strain>
    </source>
</reference>
<feature type="transmembrane region" description="Helical" evidence="5">
    <location>
        <begin position="345"/>
        <end position="369"/>
    </location>
</feature>
<dbReference type="OrthoDB" id="9803985at2"/>
<feature type="transmembrane region" description="Helical" evidence="5">
    <location>
        <begin position="309"/>
        <end position="333"/>
    </location>
</feature>
<dbReference type="Pfam" id="PF07690">
    <property type="entry name" value="MFS_1"/>
    <property type="match status" value="1"/>
</dbReference>
<dbReference type="PANTHER" id="PTHR23518">
    <property type="entry name" value="C-METHYLTRANSFERASE"/>
    <property type="match status" value="1"/>
</dbReference>
<evidence type="ECO:0000256" key="1">
    <source>
        <dbReference type="ARBA" id="ARBA00004141"/>
    </source>
</evidence>
<feature type="transmembrane region" description="Helical" evidence="5">
    <location>
        <begin position="216"/>
        <end position="234"/>
    </location>
</feature>
<dbReference type="GO" id="GO:0022857">
    <property type="term" value="F:transmembrane transporter activity"/>
    <property type="evidence" value="ECO:0007669"/>
    <property type="project" value="InterPro"/>
</dbReference>
<comment type="subcellular location">
    <subcellularLocation>
        <location evidence="1">Membrane</location>
        <topology evidence="1">Multi-pass membrane protein</topology>
    </subcellularLocation>
</comment>
<dbReference type="RefSeq" id="WP_043252567.1">
    <property type="nucleotide sequence ID" value="NZ_HG322950.1"/>
</dbReference>
<organism evidence="7 8">
    <name type="scientific">Pseudomonas knackmussii (strain DSM 6978 / CCUG 54928 / LMG 23759 / B13)</name>
    <dbReference type="NCBI Taxonomy" id="1301098"/>
    <lineage>
        <taxon>Bacteria</taxon>
        <taxon>Pseudomonadati</taxon>
        <taxon>Pseudomonadota</taxon>
        <taxon>Gammaproteobacteria</taxon>
        <taxon>Pseudomonadales</taxon>
        <taxon>Pseudomonadaceae</taxon>
        <taxon>Pseudomonas</taxon>
    </lineage>
</organism>
<dbReference type="SUPFAM" id="SSF103473">
    <property type="entry name" value="MFS general substrate transporter"/>
    <property type="match status" value="1"/>
</dbReference>
<keyword evidence="2 5" id="KW-0812">Transmembrane</keyword>
<evidence type="ECO:0000256" key="4">
    <source>
        <dbReference type="ARBA" id="ARBA00023136"/>
    </source>
</evidence>
<dbReference type="InterPro" id="IPR005829">
    <property type="entry name" value="Sugar_transporter_CS"/>
</dbReference>